<dbReference type="AlphaFoldDB" id="X0ZP59"/>
<evidence type="ECO:0000256" key="2">
    <source>
        <dbReference type="ARBA" id="ARBA00022777"/>
    </source>
</evidence>
<evidence type="ECO:0000313" key="4">
    <source>
        <dbReference type="EMBL" id="GAG62183.1"/>
    </source>
</evidence>
<accession>X0ZP59</accession>
<dbReference type="Pfam" id="PF00294">
    <property type="entry name" value="PfkB"/>
    <property type="match status" value="1"/>
</dbReference>
<dbReference type="GO" id="GO:0016301">
    <property type="term" value="F:kinase activity"/>
    <property type="evidence" value="ECO:0007669"/>
    <property type="project" value="UniProtKB-KW"/>
</dbReference>
<dbReference type="SUPFAM" id="SSF53613">
    <property type="entry name" value="Ribokinase-like"/>
    <property type="match status" value="2"/>
</dbReference>
<dbReference type="InterPro" id="IPR029056">
    <property type="entry name" value="Ribokinase-like"/>
</dbReference>
<organism evidence="4">
    <name type="scientific">marine sediment metagenome</name>
    <dbReference type="NCBI Taxonomy" id="412755"/>
    <lineage>
        <taxon>unclassified sequences</taxon>
        <taxon>metagenomes</taxon>
        <taxon>ecological metagenomes</taxon>
    </lineage>
</organism>
<sequence>INSEVIKNAKVLIVQMEIPIESIEEIFKIAVQGKAVKILNPAPLKPISLSILRKIDVIIPNEGELLRLHSLLNLKELVGESKGKIIQASKDKKLKNPKLEKIYCKVGIDSYGAQMISQLNTEGVDIEHIIRDPYESSGIAFIMIDENGENMISVAPGANFNLTPEDVRINSEVIKNAKVLIVQMEIPIESIEEIFKIAVQGKAVKILNPAPLKPISLSILRKIDVIIPNEGELLRLHSLLNLKELVGESKGKIIQASKDISKLG</sequence>
<proteinExistence type="predicted"/>
<keyword evidence="1" id="KW-0808">Transferase</keyword>
<dbReference type="PANTHER" id="PTHR10584:SF166">
    <property type="entry name" value="RIBOKINASE"/>
    <property type="match status" value="1"/>
</dbReference>
<gene>
    <name evidence="4" type="ORF">S01H4_12280</name>
</gene>
<keyword evidence="2" id="KW-0418">Kinase</keyword>
<feature type="non-terminal residue" evidence="4">
    <location>
        <position position="1"/>
    </location>
</feature>
<feature type="non-terminal residue" evidence="4">
    <location>
        <position position="264"/>
    </location>
</feature>
<evidence type="ECO:0000259" key="3">
    <source>
        <dbReference type="Pfam" id="PF00294"/>
    </source>
</evidence>
<comment type="caution">
    <text evidence="4">The sequence shown here is derived from an EMBL/GenBank/DDBJ whole genome shotgun (WGS) entry which is preliminary data.</text>
</comment>
<feature type="domain" description="Carbohydrate kinase PfkB" evidence="3">
    <location>
        <begin position="104"/>
        <end position="240"/>
    </location>
</feature>
<reference evidence="4" key="1">
    <citation type="journal article" date="2014" name="Front. Microbiol.">
        <title>High frequency of phylogenetically diverse reductive dehalogenase-homologous genes in deep subseafloor sedimentary metagenomes.</title>
        <authorList>
            <person name="Kawai M."/>
            <person name="Futagami T."/>
            <person name="Toyoda A."/>
            <person name="Takaki Y."/>
            <person name="Nishi S."/>
            <person name="Hori S."/>
            <person name="Arai W."/>
            <person name="Tsubouchi T."/>
            <person name="Morono Y."/>
            <person name="Uchiyama I."/>
            <person name="Ito T."/>
            <person name="Fujiyama A."/>
            <person name="Inagaki F."/>
            <person name="Takami H."/>
        </authorList>
    </citation>
    <scope>NUCLEOTIDE SEQUENCE</scope>
    <source>
        <strain evidence="4">Expedition CK06-06</strain>
    </source>
</reference>
<dbReference type="PANTHER" id="PTHR10584">
    <property type="entry name" value="SUGAR KINASE"/>
    <property type="match status" value="1"/>
</dbReference>
<dbReference type="EMBL" id="BART01005180">
    <property type="protein sequence ID" value="GAG62183.1"/>
    <property type="molecule type" value="Genomic_DNA"/>
</dbReference>
<name>X0ZP59_9ZZZZ</name>
<dbReference type="InterPro" id="IPR011611">
    <property type="entry name" value="PfkB_dom"/>
</dbReference>
<protein>
    <recommendedName>
        <fullName evidence="3">Carbohydrate kinase PfkB domain-containing protein</fullName>
    </recommendedName>
</protein>
<dbReference type="Gene3D" id="3.40.1190.20">
    <property type="match status" value="2"/>
</dbReference>
<evidence type="ECO:0000256" key="1">
    <source>
        <dbReference type="ARBA" id="ARBA00022679"/>
    </source>
</evidence>